<organism evidence="2 3">
    <name type="scientific">Tuber aestivum</name>
    <name type="common">summer truffle</name>
    <dbReference type="NCBI Taxonomy" id="59557"/>
    <lineage>
        <taxon>Eukaryota</taxon>
        <taxon>Fungi</taxon>
        <taxon>Dikarya</taxon>
        <taxon>Ascomycota</taxon>
        <taxon>Pezizomycotina</taxon>
        <taxon>Pezizomycetes</taxon>
        <taxon>Pezizales</taxon>
        <taxon>Tuberaceae</taxon>
        <taxon>Tuber</taxon>
    </lineage>
</organism>
<evidence type="ECO:0000313" key="3">
    <source>
        <dbReference type="Proteomes" id="UP001412239"/>
    </source>
</evidence>
<dbReference type="AlphaFoldDB" id="A0A292PLG8"/>
<dbReference type="EMBL" id="LN891200">
    <property type="protein sequence ID" value="CUS07525.1"/>
    <property type="molecule type" value="Genomic_DNA"/>
</dbReference>
<gene>
    <name evidence="2" type="ORF">GSTUAT00008406001</name>
</gene>
<keyword evidence="1" id="KW-0472">Membrane</keyword>
<accession>A0A292PLG8</accession>
<feature type="transmembrane region" description="Helical" evidence="1">
    <location>
        <begin position="53"/>
        <end position="75"/>
    </location>
</feature>
<proteinExistence type="predicted"/>
<keyword evidence="3" id="KW-1185">Reference proteome</keyword>
<evidence type="ECO:0000313" key="2">
    <source>
        <dbReference type="EMBL" id="CUS07525.1"/>
    </source>
</evidence>
<keyword evidence="1" id="KW-0812">Transmembrane</keyword>
<evidence type="ECO:0000256" key="1">
    <source>
        <dbReference type="SAM" id="Phobius"/>
    </source>
</evidence>
<sequence>MRLNDFLRKFSSSDDLFTGISFHCFRKLTFPPPFSFIANYPNFSSPSTCMVCVLPWCMAFVELILVVLCCCVPLYA</sequence>
<protein>
    <submittedName>
        <fullName evidence="2">Uncharacterized protein</fullName>
    </submittedName>
</protein>
<keyword evidence="1" id="KW-1133">Transmembrane helix</keyword>
<name>A0A292PLG8_9PEZI</name>
<dbReference type="Proteomes" id="UP001412239">
    <property type="component" value="Unassembled WGS sequence"/>
</dbReference>
<reference evidence="2" key="1">
    <citation type="submission" date="2015-10" db="EMBL/GenBank/DDBJ databases">
        <authorList>
            <person name="Regsiter A."/>
            <person name="william w."/>
        </authorList>
    </citation>
    <scope>NUCLEOTIDE SEQUENCE</scope>
    <source>
        <strain evidence="2">Montdore</strain>
    </source>
</reference>